<gene>
    <name evidence="8" type="ORF">ACFFF8_20050</name>
</gene>
<dbReference type="InterPro" id="IPR018076">
    <property type="entry name" value="T2SS_GspF_dom"/>
</dbReference>
<sequence>MASLASLALLSFAAGSLAVAGLGFRLLRADARLRERVSAQGRGAAAPRSQGALMRYPLPRLFAVRGRDRDEVEQRLRKAGYFDPSAIEVFAWLRVGAAMLAALASMAVCLAVTGNPFKPLFPTFALAGLTYIAAKYVLRMRAAGRERVLTAEFPFLLDLMLMMLESGVSLDQCFRAIAREEQVAVPRHARLVAMLVEDLDRGQDYQLAFDRWAARVAVSGSRELATVFRQSLFHGMELVPALREFVREFSQRRVARAREAIGAITVRMVILMLVFFMPALFIVLAGPPVAAILDTLRSSAP</sequence>
<feature type="transmembrane region" description="Helical" evidence="6">
    <location>
        <begin position="260"/>
        <end position="285"/>
    </location>
</feature>
<protein>
    <submittedName>
        <fullName evidence="8">Type II secretion system F family protein</fullName>
    </submittedName>
</protein>
<evidence type="ECO:0000313" key="8">
    <source>
        <dbReference type="EMBL" id="MFC0686882.1"/>
    </source>
</evidence>
<feature type="domain" description="Type II secretion system protein GspF" evidence="7">
    <location>
        <begin position="157"/>
        <end position="284"/>
    </location>
</feature>
<evidence type="ECO:0000313" key="9">
    <source>
        <dbReference type="Proteomes" id="UP001589858"/>
    </source>
</evidence>
<keyword evidence="3 6" id="KW-0812">Transmembrane</keyword>
<evidence type="ECO:0000256" key="5">
    <source>
        <dbReference type="ARBA" id="ARBA00023136"/>
    </source>
</evidence>
<evidence type="ECO:0000256" key="1">
    <source>
        <dbReference type="ARBA" id="ARBA00004651"/>
    </source>
</evidence>
<proteinExistence type="predicted"/>
<dbReference type="Pfam" id="PF00482">
    <property type="entry name" value="T2SSF"/>
    <property type="match status" value="1"/>
</dbReference>
<keyword evidence="2" id="KW-1003">Cell membrane</keyword>
<dbReference type="Proteomes" id="UP001589858">
    <property type="component" value="Unassembled WGS sequence"/>
</dbReference>
<keyword evidence="5 6" id="KW-0472">Membrane</keyword>
<comment type="subcellular location">
    <subcellularLocation>
        <location evidence="1">Cell membrane</location>
        <topology evidence="1">Multi-pass membrane protein</topology>
    </subcellularLocation>
</comment>
<reference evidence="8 9" key="1">
    <citation type="submission" date="2024-09" db="EMBL/GenBank/DDBJ databases">
        <authorList>
            <person name="Sun Q."/>
            <person name="Mori K."/>
        </authorList>
    </citation>
    <scope>NUCLEOTIDE SEQUENCE [LARGE SCALE GENOMIC DNA]</scope>
    <source>
        <strain evidence="8 9">CICC 11035S</strain>
    </source>
</reference>
<feature type="transmembrane region" description="Helical" evidence="6">
    <location>
        <begin position="6"/>
        <end position="27"/>
    </location>
</feature>
<evidence type="ECO:0000256" key="2">
    <source>
        <dbReference type="ARBA" id="ARBA00022475"/>
    </source>
</evidence>
<accession>A0ABV6SCA3</accession>
<feature type="transmembrane region" description="Helical" evidence="6">
    <location>
        <begin position="120"/>
        <end position="138"/>
    </location>
</feature>
<dbReference type="PANTHER" id="PTHR35007">
    <property type="entry name" value="INTEGRAL MEMBRANE PROTEIN-RELATED"/>
    <property type="match status" value="1"/>
</dbReference>
<dbReference type="EMBL" id="JBHLTM010000077">
    <property type="protein sequence ID" value="MFC0686882.1"/>
    <property type="molecule type" value="Genomic_DNA"/>
</dbReference>
<evidence type="ECO:0000256" key="6">
    <source>
        <dbReference type="SAM" id="Phobius"/>
    </source>
</evidence>
<feature type="transmembrane region" description="Helical" evidence="6">
    <location>
        <begin position="91"/>
        <end position="114"/>
    </location>
</feature>
<organism evidence="8 9">
    <name type="scientific">Novosphingobium clariflavum</name>
    <dbReference type="NCBI Taxonomy" id="2029884"/>
    <lineage>
        <taxon>Bacteria</taxon>
        <taxon>Pseudomonadati</taxon>
        <taxon>Pseudomonadota</taxon>
        <taxon>Alphaproteobacteria</taxon>
        <taxon>Sphingomonadales</taxon>
        <taxon>Sphingomonadaceae</taxon>
        <taxon>Novosphingobium</taxon>
    </lineage>
</organism>
<evidence type="ECO:0000256" key="3">
    <source>
        <dbReference type="ARBA" id="ARBA00022692"/>
    </source>
</evidence>
<evidence type="ECO:0000256" key="4">
    <source>
        <dbReference type="ARBA" id="ARBA00022989"/>
    </source>
</evidence>
<name>A0ABV6SCA3_9SPHN</name>
<dbReference type="PANTHER" id="PTHR35007:SF2">
    <property type="entry name" value="PILUS ASSEMBLE PROTEIN"/>
    <property type="match status" value="1"/>
</dbReference>
<comment type="caution">
    <text evidence="8">The sequence shown here is derived from an EMBL/GenBank/DDBJ whole genome shotgun (WGS) entry which is preliminary data.</text>
</comment>
<keyword evidence="9" id="KW-1185">Reference proteome</keyword>
<keyword evidence="4 6" id="KW-1133">Transmembrane helix</keyword>
<dbReference type="RefSeq" id="WP_267223691.1">
    <property type="nucleotide sequence ID" value="NZ_JAPCWC010000026.1"/>
</dbReference>
<evidence type="ECO:0000259" key="7">
    <source>
        <dbReference type="Pfam" id="PF00482"/>
    </source>
</evidence>